<feature type="signal peptide" evidence="9">
    <location>
        <begin position="1"/>
        <end position="16"/>
    </location>
</feature>
<comment type="caution">
    <text evidence="10">The sequence shown here is derived from an EMBL/GenBank/DDBJ whole genome shotgun (WGS) entry which is preliminary data.</text>
</comment>
<gene>
    <name evidence="10" type="ORF">CAC42_1043</name>
</gene>
<dbReference type="InParanoid" id="A0A2K1R1U0"/>
<name>A0A2K1R1U0_9PEZI</name>
<keyword evidence="11" id="KW-1185">Reference proteome</keyword>
<keyword evidence="4 7" id="KW-0326">Glycosidase</keyword>
<evidence type="ECO:0000256" key="2">
    <source>
        <dbReference type="ARBA" id="ARBA00022801"/>
    </source>
</evidence>
<dbReference type="PANTHER" id="PTHR43772">
    <property type="entry name" value="ENDO-1,4-BETA-XYLANASE"/>
    <property type="match status" value="1"/>
</dbReference>
<proteinExistence type="inferred from homology"/>
<keyword evidence="3" id="KW-0119">Carbohydrate metabolism</keyword>
<evidence type="ECO:0000256" key="3">
    <source>
        <dbReference type="ARBA" id="ARBA00023277"/>
    </source>
</evidence>
<keyword evidence="2 7" id="KW-0378">Hydrolase</keyword>
<evidence type="ECO:0000256" key="1">
    <source>
        <dbReference type="ARBA" id="ARBA00009865"/>
    </source>
</evidence>
<feature type="active site" description="Proton donor" evidence="5">
    <location>
        <position position="219"/>
    </location>
</feature>
<dbReference type="CDD" id="cd08990">
    <property type="entry name" value="GH43_AXH_like"/>
    <property type="match status" value="1"/>
</dbReference>
<organism evidence="10 11">
    <name type="scientific">Sphaceloma murrayae</name>
    <dbReference type="NCBI Taxonomy" id="2082308"/>
    <lineage>
        <taxon>Eukaryota</taxon>
        <taxon>Fungi</taxon>
        <taxon>Dikarya</taxon>
        <taxon>Ascomycota</taxon>
        <taxon>Pezizomycotina</taxon>
        <taxon>Dothideomycetes</taxon>
        <taxon>Dothideomycetidae</taxon>
        <taxon>Myriangiales</taxon>
        <taxon>Elsinoaceae</taxon>
        <taxon>Sphaceloma</taxon>
    </lineage>
</organism>
<evidence type="ECO:0000256" key="8">
    <source>
        <dbReference type="SAM" id="MobiDB-lite"/>
    </source>
</evidence>
<dbReference type="InterPro" id="IPR006710">
    <property type="entry name" value="Glyco_hydro_43"/>
</dbReference>
<protein>
    <submittedName>
        <fullName evidence="10">Uncharacterized protein</fullName>
    </submittedName>
</protein>
<dbReference type="SUPFAM" id="SSF75005">
    <property type="entry name" value="Arabinanase/levansucrase/invertase"/>
    <property type="match status" value="1"/>
</dbReference>
<evidence type="ECO:0000256" key="9">
    <source>
        <dbReference type="SAM" id="SignalP"/>
    </source>
</evidence>
<evidence type="ECO:0000256" key="7">
    <source>
        <dbReference type="RuleBase" id="RU361187"/>
    </source>
</evidence>
<dbReference type="OrthoDB" id="5211809at2759"/>
<feature type="active site" description="Proton acceptor" evidence="5">
    <location>
        <position position="39"/>
    </location>
</feature>
<feature type="site" description="Important for catalytic activity, responsible for pKa modulation of the active site Glu and correct orientation of both the proton donor and substrate" evidence="6">
    <location>
        <position position="171"/>
    </location>
</feature>
<dbReference type="Pfam" id="PF04616">
    <property type="entry name" value="Glyco_hydro_43"/>
    <property type="match status" value="1"/>
</dbReference>
<accession>A0A2K1R1U0</accession>
<evidence type="ECO:0000313" key="10">
    <source>
        <dbReference type="EMBL" id="PNS21264.1"/>
    </source>
</evidence>
<feature type="region of interest" description="Disordered" evidence="8">
    <location>
        <begin position="318"/>
        <end position="351"/>
    </location>
</feature>
<feature type="chain" id="PRO_5014423611" evidence="9">
    <location>
        <begin position="17"/>
        <end position="501"/>
    </location>
</feature>
<evidence type="ECO:0000313" key="11">
    <source>
        <dbReference type="Proteomes" id="UP000243797"/>
    </source>
</evidence>
<evidence type="ECO:0000256" key="4">
    <source>
        <dbReference type="ARBA" id="ARBA00023295"/>
    </source>
</evidence>
<dbReference type="AlphaFoldDB" id="A0A2K1R1U0"/>
<dbReference type="Proteomes" id="UP000243797">
    <property type="component" value="Unassembled WGS sequence"/>
</dbReference>
<comment type="similarity">
    <text evidence="1 7">Belongs to the glycosyl hydrolase 43 family.</text>
</comment>
<dbReference type="STRING" id="2082308.A0A2K1R1U0"/>
<dbReference type="Gene3D" id="2.115.10.20">
    <property type="entry name" value="Glycosyl hydrolase domain, family 43"/>
    <property type="match status" value="1"/>
</dbReference>
<dbReference type="InterPro" id="IPR023296">
    <property type="entry name" value="Glyco_hydro_beta-prop_sf"/>
</dbReference>
<keyword evidence="9" id="KW-0732">Signal</keyword>
<dbReference type="InterPro" id="IPR052176">
    <property type="entry name" value="Glycosyl_Hydrlase_43_Enz"/>
</dbReference>
<evidence type="ECO:0000256" key="5">
    <source>
        <dbReference type="PIRSR" id="PIRSR606710-1"/>
    </source>
</evidence>
<dbReference type="EMBL" id="NKHZ01000011">
    <property type="protein sequence ID" value="PNS21264.1"/>
    <property type="molecule type" value="Genomic_DNA"/>
</dbReference>
<dbReference type="PANTHER" id="PTHR43772:SF2">
    <property type="entry name" value="PUTATIVE (AFU_ORTHOLOGUE AFUA_2G04480)-RELATED"/>
    <property type="match status" value="1"/>
</dbReference>
<dbReference type="GO" id="GO:0005975">
    <property type="term" value="P:carbohydrate metabolic process"/>
    <property type="evidence" value="ECO:0007669"/>
    <property type="project" value="InterPro"/>
</dbReference>
<evidence type="ECO:0000256" key="6">
    <source>
        <dbReference type="PIRSR" id="PIRSR606710-2"/>
    </source>
</evidence>
<dbReference type="Gene3D" id="2.60.120.260">
    <property type="entry name" value="Galactose-binding domain-like"/>
    <property type="match status" value="1"/>
</dbReference>
<dbReference type="GO" id="GO:0004553">
    <property type="term" value="F:hydrolase activity, hydrolyzing O-glycosyl compounds"/>
    <property type="evidence" value="ECO:0007669"/>
    <property type="project" value="InterPro"/>
</dbReference>
<reference evidence="10 11" key="1">
    <citation type="submission" date="2017-06" db="EMBL/GenBank/DDBJ databases">
        <title>Draft genome sequence of a variant of Elsinoe murrayae.</title>
        <authorList>
            <person name="Cheng Q."/>
        </authorList>
    </citation>
    <scope>NUCLEOTIDE SEQUENCE [LARGE SCALE GENOMIC DNA]</scope>
    <source>
        <strain evidence="10 11">CQ-2017a</strain>
    </source>
</reference>
<sequence>MSFLLTTLLLAVGALAQNALNVQSTGNPLLADGSFYSADPAPFVAGDTFYILSGRDEAGPTRNDFIMNQWMLWSSKTPNPVGQWTLNTNVATPSALFTWATSGRAYASQIVPGRDGKFYMYASAYQARSSDADPFAIGVAVSDTPSGPWRDAKGGPIISQSIMKNNIHNIDPTVLIDTDGKVYLYWGSFNQLYGTEIASDMVTPVGSPVRVTSLTGFFEASWLMKRNSTYYMLYAGNNAGASSPCTPTSYHACIAYGTAPSPLGPWTYRGTILDIVSSTTSHSGAVQFGTKWYFTYHTADAANATHFRRSIAMDEMTFDDTQSPPRINKIVPSRRPAAPRPPTRNIAPAAKVSSPSRTPIQYWIEAVHNAKIPTNPLPPDYWSSYAGASSPATSTLVYESPAPVQINAARMVFFADQPAGATIGVAPPREWRVEYLTAGGTWSAVRNTGPYPTVVSDAAPEVGFETVTTRSVRAVLSASGGSGGYAGIGVKEWEVWAPTPL</sequence>